<gene>
    <name evidence="1" type="ORF">K3G42_002524</name>
</gene>
<proteinExistence type="predicted"/>
<keyword evidence="2" id="KW-1185">Reference proteome</keyword>
<dbReference type="Proteomes" id="UP000827872">
    <property type="component" value="Linkage Group LG09"/>
</dbReference>
<accession>A0ACB8FBP9</accession>
<dbReference type="EMBL" id="CM037622">
    <property type="protein sequence ID" value="KAH8002882.1"/>
    <property type="molecule type" value="Genomic_DNA"/>
</dbReference>
<comment type="caution">
    <text evidence="1">The sequence shown here is derived from an EMBL/GenBank/DDBJ whole genome shotgun (WGS) entry which is preliminary data.</text>
</comment>
<evidence type="ECO:0000313" key="1">
    <source>
        <dbReference type="EMBL" id="KAH8002882.1"/>
    </source>
</evidence>
<organism evidence="1 2">
    <name type="scientific">Sphaerodactylus townsendi</name>
    <dbReference type="NCBI Taxonomy" id="933632"/>
    <lineage>
        <taxon>Eukaryota</taxon>
        <taxon>Metazoa</taxon>
        <taxon>Chordata</taxon>
        <taxon>Craniata</taxon>
        <taxon>Vertebrata</taxon>
        <taxon>Euteleostomi</taxon>
        <taxon>Lepidosauria</taxon>
        <taxon>Squamata</taxon>
        <taxon>Bifurcata</taxon>
        <taxon>Gekkota</taxon>
        <taxon>Sphaerodactylidae</taxon>
        <taxon>Sphaerodactylus</taxon>
    </lineage>
</organism>
<sequence length="158" mass="18034">MAPDETSGKTEVSLADKIIMYQKPPLFSPSTTTQWPRLEPQSPPESQRADHHLIPVDTRPWKGPRKGFKIDFNGDPNELAFFLIQVSSCMEIHGDGFRSDCDRVFEIGTRLQGEAANWLVGLVEEDAPEIYDLEQFLLALRRRFEDFLAEEKARTALQ</sequence>
<name>A0ACB8FBP9_9SAUR</name>
<evidence type="ECO:0000313" key="2">
    <source>
        <dbReference type="Proteomes" id="UP000827872"/>
    </source>
</evidence>
<reference evidence="1" key="1">
    <citation type="submission" date="2021-08" db="EMBL/GenBank/DDBJ databases">
        <title>The first chromosome-level gecko genome reveals the dynamic sex chromosomes of Neotropical dwarf geckos (Sphaerodactylidae: Sphaerodactylus).</title>
        <authorList>
            <person name="Pinto B.J."/>
            <person name="Keating S.E."/>
            <person name="Gamble T."/>
        </authorList>
    </citation>
    <scope>NUCLEOTIDE SEQUENCE</scope>
    <source>
        <strain evidence="1">TG3544</strain>
    </source>
</reference>
<protein>
    <submittedName>
        <fullName evidence="1">Uncharacterized protein</fullName>
    </submittedName>
</protein>